<dbReference type="PANTHER" id="PTHR42734">
    <property type="entry name" value="METAL TRANSPORT SYSTEM ATP-BINDING PROTEIN TM_0124-RELATED"/>
    <property type="match status" value="1"/>
</dbReference>
<dbReference type="PROSITE" id="PS00211">
    <property type="entry name" value="ABC_TRANSPORTER_1"/>
    <property type="match status" value="1"/>
</dbReference>
<evidence type="ECO:0000313" key="5">
    <source>
        <dbReference type="EMBL" id="MFD2672194.1"/>
    </source>
</evidence>
<evidence type="ECO:0000313" key="6">
    <source>
        <dbReference type="Proteomes" id="UP001597497"/>
    </source>
</evidence>
<dbReference type="EMBL" id="JBHUMM010000025">
    <property type="protein sequence ID" value="MFD2672194.1"/>
    <property type="molecule type" value="Genomic_DNA"/>
</dbReference>
<protein>
    <submittedName>
        <fullName evidence="5">Metal ABC transporter ATP-binding protein</fullName>
    </submittedName>
</protein>
<dbReference type="SMART" id="SM00382">
    <property type="entry name" value="AAA"/>
    <property type="match status" value="1"/>
</dbReference>
<evidence type="ECO:0000256" key="3">
    <source>
        <dbReference type="ARBA" id="ARBA00022840"/>
    </source>
</evidence>
<keyword evidence="1" id="KW-0813">Transport</keyword>
<dbReference type="PANTHER" id="PTHR42734:SF4">
    <property type="entry name" value="HIGH-AFFINITY ZINC UPTAKE SYSTEM ATP-BINDING PROTEIN ZNUC"/>
    <property type="match status" value="1"/>
</dbReference>
<evidence type="ECO:0000256" key="2">
    <source>
        <dbReference type="ARBA" id="ARBA00022741"/>
    </source>
</evidence>
<sequence>MLLASMKDVIFGYGSHPVLDGVQLELHQGEFVCLTGPNGASKTTMLRLLLGLLKPWSGHIQMATHNEAGRKITYGYVPQQVASFNRGFPSTVLELVRSGRYEKLGLFRRFTQREENIVEACLKQVGMWEHRHAMIGELSGGQKQRICIARTLAQEPDVFVLDEPTAGMDEETRKGFYAMLQHHVTEHGRTVIMITHDMDEVEPYVDRRIQLERGERGGWKCFSTALCNVHFGPGD</sequence>
<comment type="caution">
    <text evidence="5">The sequence shown here is derived from an EMBL/GenBank/DDBJ whole genome shotgun (WGS) entry which is preliminary data.</text>
</comment>
<reference evidence="6" key="1">
    <citation type="journal article" date="2019" name="Int. J. Syst. Evol. Microbiol.">
        <title>The Global Catalogue of Microorganisms (GCM) 10K type strain sequencing project: providing services to taxonomists for standard genome sequencing and annotation.</title>
        <authorList>
            <consortium name="The Broad Institute Genomics Platform"/>
            <consortium name="The Broad Institute Genome Sequencing Center for Infectious Disease"/>
            <person name="Wu L."/>
            <person name="Ma J."/>
        </authorList>
    </citation>
    <scope>NUCLEOTIDE SEQUENCE [LARGE SCALE GENOMIC DNA]</scope>
    <source>
        <strain evidence="6">KCTC 33676</strain>
    </source>
</reference>
<keyword evidence="2" id="KW-0547">Nucleotide-binding</keyword>
<name>A0ABW5RCR6_9BACL</name>
<dbReference type="InterPro" id="IPR017871">
    <property type="entry name" value="ABC_transporter-like_CS"/>
</dbReference>
<evidence type="ECO:0000259" key="4">
    <source>
        <dbReference type="PROSITE" id="PS50893"/>
    </source>
</evidence>
<dbReference type="Gene3D" id="3.40.50.300">
    <property type="entry name" value="P-loop containing nucleotide triphosphate hydrolases"/>
    <property type="match status" value="1"/>
</dbReference>
<feature type="domain" description="ABC transporter" evidence="4">
    <location>
        <begin position="4"/>
        <end position="234"/>
    </location>
</feature>
<dbReference type="RefSeq" id="WP_379929720.1">
    <property type="nucleotide sequence ID" value="NZ_JBHUMM010000025.1"/>
</dbReference>
<dbReference type="Proteomes" id="UP001597497">
    <property type="component" value="Unassembled WGS sequence"/>
</dbReference>
<dbReference type="InterPro" id="IPR027417">
    <property type="entry name" value="P-loop_NTPase"/>
</dbReference>
<dbReference type="InterPro" id="IPR003439">
    <property type="entry name" value="ABC_transporter-like_ATP-bd"/>
</dbReference>
<keyword evidence="6" id="KW-1185">Reference proteome</keyword>
<dbReference type="SUPFAM" id="SSF52540">
    <property type="entry name" value="P-loop containing nucleoside triphosphate hydrolases"/>
    <property type="match status" value="1"/>
</dbReference>
<dbReference type="InterPro" id="IPR050153">
    <property type="entry name" value="Metal_Ion_Import_ABC"/>
</dbReference>
<dbReference type="InterPro" id="IPR003593">
    <property type="entry name" value="AAA+_ATPase"/>
</dbReference>
<organism evidence="5 6">
    <name type="scientific">Marinicrinis sediminis</name>
    <dbReference type="NCBI Taxonomy" id="1652465"/>
    <lineage>
        <taxon>Bacteria</taxon>
        <taxon>Bacillati</taxon>
        <taxon>Bacillota</taxon>
        <taxon>Bacilli</taxon>
        <taxon>Bacillales</taxon>
        <taxon>Paenibacillaceae</taxon>
    </lineage>
</organism>
<dbReference type="PROSITE" id="PS50893">
    <property type="entry name" value="ABC_TRANSPORTER_2"/>
    <property type="match status" value="1"/>
</dbReference>
<dbReference type="Pfam" id="PF00005">
    <property type="entry name" value="ABC_tran"/>
    <property type="match status" value="1"/>
</dbReference>
<dbReference type="GO" id="GO:0005524">
    <property type="term" value="F:ATP binding"/>
    <property type="evidence" value="ECO:0007669"/>
    <property type="project" value="UniProtKB-KW"/>
</dbReference>
<accession>A0ABW5RCR6</accession>
<gene>
    <name evidence="5" type="ORF">ACFSUC_11340</name>
</gene>
<evidence type="ECO:0000256" key="1">
    <source>
        <dbReference type="ARBA" id="ARBA00022448"/>
    </source>
</evidence>
<proteinExistence type="predicted"/>
<keyword evidence="3 5" id="KW-0067">ATP-binding</keyword>